<keyword evidence="2" id="KW-1185">Reference proteome</keyword>
<comment type="caution">
    <text evidence="1">The sequence shown here is derived from an EMBL/GenBank/DDBJ whole genome shotgun (WGS) entry which is preliminary data.</text>
</comment>
<dbReference type="AlphaFoldDB" id="A0A3D8IX50"/>
<proteinExistence type="predicted"/>
<organism evidence="1 2">
    <name type="scientific">Helicobacter cholecystus</name>
    <dbReference type="NCBI Taxonomy" id="45498"/>
    <lineage>
        <taxon>Bacteria</taxon>
        <taxon>Pseudomonadati</taxon>
        <taxon>Campylobacterota</taxon>
        <taxon>Epsilonproteobacteria</taxon>
        <taxon>Campylobacterales</taxon>
        <taxon>Helicobacteraceae</taxon>
        <taxon>Helicobacter</taxon>
    </lineage>
</organism>
<dbReference type="EMBL" id="NXLU01000002">
    <property type="protein sequence ID" value="RDU69560.1"/>
    <property type="molecule type" value="Genomic_DNA"/>
</dbReference>
<evidence type="ECO:0000313" key="1">
    <source>
        <dbReference type="EMBL" id="RDU69560.1"/>
    </source>
</evidence>
<evidence type="ECO:0000313" key="2">
    <source>
        <dbReference type="Proteomes" id="UP000257067"/>
    </source>
</evidence>
<accession>A0A3D8IX50</accession>
<gene>
    <name evidence="1" type="ORF">CQA62_02615</name>
</gene>
<sequence>MIFELSFEHRSFGNTLGFFLQNILSNYDDLSYSIFHKDCNDLRLWIECNESEKLEEIVQELSEKIPQSLYVDEINSNSFPSLPLPQSAHFTQPKNSAHFCPQCLKTLQEVCEVCGQKRIVIPEETLKCIAKELLEGKDLKLKTPSGEHILSQKSSLRIYCLDLEKILEVCTPTSKELNALASYERPILRIKPYEKSIDEEFICISLAQDKVLYDLFIILRDYGVNFIYGGSQAQKSYDLTEVISYNDEIVVYENEHFALLQTSCIDEELKEKFCLMQSDDKAFLSTILAENHLEQKNILNFYFCKKGGDKICLYNSQTQWFNEVMSFTLPKDLFTLIEEIKALDEGGERLIANFLQKFPHLLCENLDFSSFPQGVYGIWEIVRVILGLKKNPLEIAQNNLDKRGVAIDYVFKQDSLILQHFNLARCMRSGMSFKIVGVADEIIALGYIESFSHLPSKLYIALRGSVDIEGISLSGDLFANKMIGDFFYFNNRQSMIYRNKKFPLLFKR</sequence>
<dbReference type="Proteomes" id="UP000257067">
    <property type="component" value="Unassembled WGS sequence"/>
</dbReference>
<reference evidence="1 2" key="1">
    <citation type="submission" date="2018-04" db="EMBL/GenBank/DDBJ databases">
        <title>Novel Campyloabacter and Helicobacter Species and Strains.</title>
        <authorList>
            <person name="Mannion A.J."/>
            <person name="Shen Z."/>
            <person name="Fox J.G."/>
        </authorList>
    </citation>
    <scope>NUCLEOTIDE SEQUENCE [LARGE SCALE GENOMIC DNA]</scope>
    <source>
        <strain evidence="1 2">ATCC 700242</strain>
    </source>
</reference>
<name>A0A3D8IX50_9HELI</name>
<dbReference type="RefSeq" id="WP_104724487.1">
    <property type="nucleotide sequence ID" value="NZ_FZNE01000003.1"/>
</dbReference>
<protein>
    <submittedName>
        <fullName evidence="1">Uncharacterized protein</fullName>
    </submittedName>
</protein>
<dbReference type="OrthoDB" id="5318537at2"/>